<sequence length="210" mass="22202">MTRIKICGITRSEDALACAQAGADAIGLVFYPPSPRHVVAAQAAEIARALPPFVTTVGLFVNPAAEQVEAVLNKVHLDVLQFHGDESPEFCAGFGVPYLKAIRVKAGVDLVQCAIRYQKAQGLLLDAYVEGTPGGTGQSFDWELIPAELSLPVILSGGLEPANVVDAIRRVRPWAVDVSSGVEESKGIKDVAKIAAFIEGVRKGCKPQGV</sequence>
<gene>
    <name evidence="10" type="primary">trpF</name>
    <name evidence="12" type="ORF">SCD_n00880</name>
</gene>
<dbReference type="HOGENOM" id="CLU_076364_2_0_4"/>
<proteinExistence type="inferred from homology"/>
<dbReference type="GO" id="GO:0000162">
    <property type="term" value="P:L-tryptophan biosynthetic process"/>
    <property type="evidence" value="ECO:0007669"/>
    <property type="project" value="UniProtKB-UniRule"/>
</dbReference>
<comment type="catalytic activity">
    <reaction evidence="1 10">
        <text>N-(5-phospho-beta-D-ribosyl)anthranilate = 1-(2-carboxyphenylamino)-1-deoxy-D-ribulose 5-phosphate</text>
        <dbReference type="Rhea" id="RHEA:21540"/>
        <dbReference type="ChEBI" id="CHEBI:18277"/>
        <dbReference type="ChEBI" id="CHEBI:58613"/>
        <dbReference type="EC" id="5.3.1.24"/>
    </reaction>
</comment>
<name>S6AFQ6_SULDS</name>
<reference evidence="12 13" key="1">
    <citation type="journal article" date="2012" name="Appl. Environ. Microbiol.">
        <title>Draft genome sequence of a psychrotolerant sulfur-oxidizing bacterium, Sulfuricella denitrificans skB26, and proteomic insights into cold adaptation.</title>
        <authorList>
            <person name="Watanabe T."/>
            <person name="Kojima H."/>
            <person name="Fukui M."/>
        </authorList>
    </citation>
    <scope>NUCLEOTIDE SEQUENCE [LARGE SCALE GENOMIC DNA]</scope>
    <source>
        <strain evidence="13">skB26</strain>
    </source>
</reference>
<accession>S6AFQ6</accession>
<evidence type="ECO:0000256" key="3">
    <source>
        <dbReference type="ARBA" id="ARBA00007571"/>
    </source>
</evidence>
<evidence type="ECO:0000256" key="9">
    <source>
        <dbReference type="ARBA" id="ARBA00023235"/>
    </source>
</evidence>
<dbReference type="STRING" id="1163617.SCD_n00880"/>
<evidence type="ECO:0000256" key="2">
    <source>
        <dbReference type="ARBA" id="ARBA00004664"/>
    </source>
</evidence>
<dbReference type="KEGG" id="sdr:SCD_n00880"/>
<evidence type="ECO:0000313" key="13">
    <source>
        <dbReference type="Proteomes" id="UP000015559"/>
    </source>
</evidence>
<dbReference type="UniPathway" id="UPA00035">
    <property type="reaction ID" value="UER00042"/>
</dbReference>
<dbReference type="EMBL" id="AP013066">
    <property type="protein sequence ID" value="BAN34721.1"/>
    <property type="molecule type" value="Genomic_DNA"/>
</dbReference>
<dbReference type="InterPro" id="IPR001240">
    <property type="entry name" value="PRAI_dom"/>
</dbReference>
<dbReference type="PANTHER" id="PTHR42894:SF1">
    <property type="entry name" value="N-(5'-PHOSPHORIBOSYL)ANTHRANILATE ISOMERASE"/>
    <property type="match status" value="1"/>
</dbReference>
<dbReference type="RefSeq" id="WP_009206331.1">
    <property type="nucleotide sequence ID" value="NC_022357.1"/>
</dbReference>
<evidence type="ECO:0000256" key="5">
    <source>
        <dbReference type="ARBA" id="ARBA00022272"/>
    </source>
</evidence>
<comment type="similarity">
    <text evidence="3 10">Belongs to the TrpF family.</text>
</comment>
<dbReference type="Pfam" id="PF00697">
    <property type="entry name" value="PRAI"/>
    <property type="match status" value="1"/>
</dbReference>
<evidence type="ECO:0000256" key="4">
    <source>
        <dbReference type="ARBA" id="ARBA00012572"/>
    </source>
</evidence>
<dbReference type="eggNOG" id="COG0135">
    <property type="taxonomic scope" value="Bacteria"/>
</dbReference>
<dbReference type="NCBIfam" id="NF002298">
    <property type="entry name" value="PRK01222.1-4"/>
    <property type="match status" value="1"/>
</dbReference>
<evidence type="ECO:0000256" key="1">
    <source>
        <dbReference type="ARBA" id="ARBA00001164"/>
    </source>
</evidence>
<dbReference type="InterPro" id="IPR011060">
    <property type="entry name" value="RibuloseP-bd_barrel"/>
</dbReference>
<evidence type="ECO:0000256" key="7">
    <source>
        <dbReference type="ARBA" id="ARBA00022822"/>
    </source>
</evidence>
<keyword evidence="9 10" id="KW-0413">Isomerase</keyword>
<dbReference type="OrthoDB" id="9796196at2"/>
<dbReference type="CDD" id="cd00405">
    <property type="entry name" value="PRAI"/>
    <property type="match status" value="1"/>
</dbReference>
<comment type="pathway">
    <text evidence="2 10">Amino-acid biosynthesis; L-tryptophan biosynthesis; L-tryptophan from chorismate: step 3/5.</text>
</comment>
<dbReference type="AlphaFoldDB" id="S6AFQ6"/>
<dbReference type="Proteomes" id="UP000015559">
    <property type="component" value="Chromosome"/>
</dbReference>
<evidence type="ECO:0000256" key="6">
    <source>
        <dbReference type="ARBA" id="ARBA00022605"/>
    </source>
</evidence>
<dbReference type="InterPro" id="IPR013785">
    <property type="entry name" value="Aldolase_TIM"/>
</dbReference>
<dbReference type="InterPro" id="IPR044643">
    <property type="entry name" value="TrpF_fam"/>
</dbReference>
<evidence type="ECO:0000259" key="11">
    <source>
        <dbReference type="Pfam" id="PF00697"/>
    </source>
</evidence>
<dbReference type="GO" id="GO:0004640">
    <property type="term" value="F:phosphoribosylanthranilate isomerase activity"/>
    <property type="evidence" value="ECO:0007669"/>
    <property type="project" value="UniProtKB-UniRule"/>
</dbReference>
<feature type="domain" description="N-(5'phosphoribosyl) anthranilate isomerase (PRAI)" evidence="11">
    <location>
        <begin position="4"/>
        <end position="199"/>
    </location>
</feature>
<dbReference type="HAMAP" id="MF_00135">
    <property type="entry name" value="PRAI"/>
    <property type="match status" value="1"/>
</dbReference>
<keyword evidence="6 10" id="KW-0028">Amino-acid biosynthesis</keyword>
<evidence type="ECO:0000256" key="10">
    <source>
        <dbReference type="HAMAP-Rule" id="MF_00135"/>
    </source>
</evidence>
<dbReference type="NCBIfam" id="NF002299">
    <property type="entry name" value="PRK01222.1-6"/>
    <property type="match status" value="1"/>
</dbReference>
<dbReference type="Gene3D" id="3.20.20.70">
    <property type="entry name" value="Aldolase class I"/>
    <property type="match status" value="1"/>
</dbReference>
<organism evidence="12 13">
    <name type="scientific">Sulfuricella denitrificans (strain DSM 22764 / NBRC 105220 / skB26)</name>
    <dbReference type="NCBI Taxonomy" id="1163617"/>
    <lineage>
        <taxon>Bacteria</taxon>
        <taxon>Pseudomonadati</taxon>
        <taxon>Pseudomonadota</taxon>
        <taxon>Betaproteobacteria</taxon>
        <taxon>Nitrosomonadales</taxon>
        <taxon>Sulfuricellaceae</taxon>
        <taxon>Sulfuricella</taxon>
    </lineage>
</organism>
<dbReference type="EC" id="5.3.1.24" evidence="4 10"/>
<keyword evidence="13" id="KW-1185">Reference proteome</keyword>
<dbReference type="SUPFAM" id="SSF51366">
    <property type="entry name" value="Ribulose-phoshate binding barrel"/>
    <property type="match status" value="1"/>
</dbReference>
<evidence type="ECO:0000313" key="12">
    <source>
        <dbReference type="EMBL" id="BAN34721.1"/>
    </source>
</evidence>
<dbReference type="FunFam" id="3.20.20.70:FF:000075">
    <property type="entry name" value="Tryptophan biosynthesis protein TRP1"/>
    <property type="match status" value="1"/>
</dbReference>
<keyword evidence="8 10" id="KW-0057">Aromatic amino acid biosynthesis</keyword>
<keyword evidence="7 10" id="KW-0822">Tryptophan biosynthesis</keyword>
<evidence type="ECO:0000256" key="8">
    <source>
        <dbReference type="ARBA" id="ARBA00023141"/>
    </source>
</evidence>
<dbReference type="PANTHER" id="PTHR42894">
    <property type="entry name" value="N-(5'-PHOSPHORIBOSYL)ANTHRANILATE ISOMERASE"/>
    <property type="match status" value="1"/>
</dbReference>
<protein>
    <recommendedName>
        <fullName evidence="5 10">N-(5'-phosphoribosyl)anthranilate isomerase</fullName>
        <shortName evidence="10">PRAI</shortName>
        <ecNumber evidence="4 10">5.3.1.24</ecNumber>
    </recommendedName>
</protein>